<comment type="caution">
    <text evidence="5">The sequence shown here is derived from an EMBL/GenBank/DDBJ whole genome shotgun (WGS) entry which is preliminary data.</text>
</comment>
<keyword evidence="2" id="KW-0489">Methyltransferase</keyword>
<dbReference type="GO" id="GO:0008757">
    <property type="term" value="F:S-adenosylmethionine-dependent methyltransferase activity"/>
    <property type="evidence" value="ECO:0007669"/>
    <property type="project" value="TreeGrafter"/>
</dbReference>
<dbReference type="PANTHER" id="PTHR40703:SF1">
    <property type="entry name" value="TRNA (PSEUDOURIDINE(54)-N(1))-METHYLTRANSFERASE"/>
    <property type="match status" value="1"/>
</dbReference>
<dbReference type="AlphaFoldDB" id="A0A0F9F418"/>
<evidence type="ECO:0008006" key="6">
    <source>
        <dbReference type="Google" id="ProtNLM"/>
    </source>
</evidence>
<protein>
    <recommendedName>
        <fullName evidence="6">tRNA (Pseudouridine(54)-N(1))-methyltransferase TrmY</fullName>
    </recommendedName>
</protein>
<dbReference type="GO" id="GO:0008175">
    <property type="term" value="F:tRNA methyltransferase activity"/>
    <property type="evidence" value="ECO:0007669"/>
    <property type="project" value="InterPro"/>
</dbReference>
<keyword evidence="1" id="KW-0963">Cytoplasm</keyword>
<dbReference type="SUPFAM" id="SSF75217">
    <property type="entry name" value="alpha/beta knot"/>
    <property type="match status" value="1"/>
</dbReference>
<dbReference type="InterPro" id="IPR029026">
    <property type="entry name" value="tRNA_m1G_MTases_N"/>
</dbReference>
<proteinExistence type="predicted"/>
<keyword evidence="3" id="KW-0808">Transferase</keyword>
<dbReference type="GO" id="GO:0030488">
    <property type="term" value="P:tRNA methylation"/>
    <property type="evidence" value="ECO:0007669"/>
    <property type="project" value="TreeGrafter"/>
</dbReference>
<dbReference type="PANTHER" id="PTHR40703">
    <property type="entry name" value="TRNA (PSEUDOURIDINE(54)-N(1))-METHYLTRANSFERASE"/>
    <property type="match status" value="1"/>
</dbReference>
<sequence>MRNFVYFSSEARTSGNFNVSELMKAGRMDIVMHVIINSFFLSHSLRDDVKLHLIFYGAPDPPKHIEIQVKPETKLSKKDVPNLIKKILYKYREGKKTEVLPGCSIEKKSFLKVIGELAKENKKIFTLTWT</sequence>
<dbReference type="InterPro" id="IPR007158">
    <property type="entry name" value="TrmY"/>
</dbReference>
<dbReference type="Gene3D" id="3.40.1280.10">
    <property type="match status" value="1"/>
</dbReference>
<evidence type="ECO:0000256" key="4">
    <source>
        <dbReference type="ARBA" id="ARBA00022691"/>
    </source>
</evidence>
<evidence type="ECO:0000256" key="3">
    <source>
        <dbReference type="ARBA" id="ARBA00022679"/>
    </source>
</evidence>
<dbReference type="InterPro" id="IPR029028">
    <property type="entry name" value="Alpha/beta_knot_MTases"/>
</dbReference>
<accession>A0A0F9F418</accession>
<gene>
    <name evidence="5" type="ORF">LCGC14_2077110</name>
</gene>
<keyword evidence="4" id="KW-0949">S-adenosyl-L-methionine</keyword>
<dbReference type="EMBL" id="LAZR01025029">
    <property type="protein sequence ID" value="KKL73216.1"/>
    <property type="molecule type" value="Genomic_DNA"/>
</dbReference>
<dbReference type="Pfam" id="PF04013">
    <property type="entry name" value="Methyltrn_RNA_2"/>
    <property type="match status" value="1"/>
</dbReference>
<evidence type="ECO:0000313" key="5">
    <source>
        <dbReference type="EMBL" id="KKL73216.1"/>
    </source>
</evidence>
<evidence type="ECO:0000256" key="2">
    <source>
        <dbReference type="ARBA" id="ARBA00022603"/>
    </source>
</evidence>
<name>A0A0F9F418_9ZZZZ</name>
<reference evidence="5" key="1">
    <citation type="journal article" date="2015" name="Nature">
        <title>Complex archaea that bridge the gap between prokaryotes and eukaryotes.</title>
        <authorList>
            <person name="Spang A."/>
            <person name="Saw J.H."/>
            <person name="Jorgensen S.L."/>
            <person name="Zaremba-Niedzwiedzka K."/>
            <person name="Martijn J."/>
            <person name="Lind A.E."/>
            <person name="van Eijk R."/>
            <person name="Schleper C."/>
            <person name="Guy L."/>
            <person name="Ettema T.J."/>
        </authorList>
    </citation>
    <scope>NUCLEOTIDE SEQUENCE</scope>
</reference>
<organism evidence="5">
    <name type="scientific">marine sediment metagenome</name>
    <dbReference type="NCBI Taxonomy" id="412755"/>
    <lineage>
        <taxon>unclassified sequences</taxon>
        <taxon>metagenomes</taxon>
        <taxon>ecological metagenomes</taxon>
    </lineage>
</organism>
<evidence type="ECO:0000256" key="1">
    <source>
        <dbReference type="ARBA" id="ARBA00022490"/>
    </source>
</evidence>